<dbReference type="GO" id="GO:0032549">
    <property type="term" value="F:ribonucleoside binding"/>
    <property type="evidence" value="ECO:0007669"/>
    <property type="project" value="InterPro"/>
</dbReference>
<evidence type="ECO:0000313" key="9">
    <source>
        <dbReference type="EMBL" id="KEH40118.1"/>
    </source>
</evidence>
<dbReference type="Gene3D" id="3.90.1110.10">
    <property type="entry name" value="RNA polymerase Rpb2, domain 2"/>
    <property type="match status" value="1"/>
</dbReference>
<dbReference type="GO" id="GO:0003899">
    <property type="term" value="F:DNA-directed RNA polymerase activity"/>
    <property type="evidence" value="ECO:0007669"/>
    <property type="project" value="UniProtKB-EC"/>
</dbReference>
<reference evidence="10" key="3">
    <citation type="submission" date="2015-04" db="UniProtKB">
        <authorList>
            <consortium name="EnsemblPlants"/>
        </authorList>
    </citation>
    <scope>IDENTIFICATION</scope>
    <source>
        <strain evidence="10">cv. Jemalong A17</strain>
    </source>
</reference>
<dbReference type="Gene3D" id="3.90.1800.10">
    <property type="entry name" value="RNA polymerase alpha subunit dimerisation domain"/>
    <property type="match status" value="1"/>
</dbReference>
<dbReference type="InterPro" id="IPR037034">
    <property type="entry name" value="RNA_pol_Rpb2_2_sf"/>
</dbReference>
<keyword evidence="11" id="KW-1185">Reference proteome</keyword>
<evidence type="ECO:0000259" key="7">
    <source>
        <dbReference type="Pfam" id="PF04560"/>
    </source>
</evidence>
<evidence type="ECO:0000259" key="8">
    <source>
        <dbReference type="Pfam" id="PF04563"/>
    </source>
</evidence>
<protein>
    <recommendedName>
        <fullName evidence="2">DNA-directed RNA polymerase</fullName>
        <ecNumber evidence="2">2.7.7.6</ecNumber>
    </recommendedName>
</protein>
<evidence type="ECO:0000256" key="3">
    <source>
        <dbReference type="ARBA" id="ARBA00022478"/>
    </source>
</evidence>
<dbReference type="STRING" id="3880.A0A072VF90"/>
<evidence type="ECO:0000256" key="2">
    <source>
        <dbReference type="ARBA" id="ARBA00012418"/>
    </source>
</evidence>
<sequence>MKDGNSDLISPQTCRLSDRTYAAPITVDIEYTLGSPDNLRKETRPEVNIGSMPIMLRSCCCVLNNRDEDELAKLGECPLDPGGYFIIKGNEKHYCICYKQYRENKNKNYHFDGKGEDVVPLMVVMKAMGMEIDQEVVQLIGRDPRYSFLLMPSIEEYINCRVFTQAQALEYLDSKAKGPRFSNMAAEKDGRAFNILKNEFLANVPMHGDNFRPKCIYLAVMMRRIMDAILNKDAMDDKVCGACGLLGYYNHKLKAGTCSSCKNGKQISNVKVPYACKLLIQELQSMNIVPRLKLEDTKV</sequence>
<dbReference type="EnsemblPlants" id="KEH40118">
    <property type="protein sequence ID" value="KEH40118"/>
    <property type="gene ID" value="MTR_1g022135"/>
</dbReference>
<dbReference type="InterPro" id="IPR015712">
    <property type="entry name" value="DNA-dir_RNA_pol_su2"/>
</dbReference>
<dbReference type="GO" id="GO:0000428">
    <property type="term" value="C:DNA-directed RNA polymerase complex"/>
    <property type="evidence" value="ECO:0007669"/>
    <property type="project" value="UniProtKB-KW"/>
</dbReference>
<proteinExistence type="inferred from homology"/>
<dbReference type="EMBL" id="CM001217">
    <property type="protein sequence ID" value="KEH40118.1"/>
    <property type="molecule type" value="Genomic_DNA"/>
</dbReference>
<keyword evidence="3 9" id="KW-0240">DNA-directed RNA polymerase</keyword>
<reference evidence="9 11" key="1">
    <citation type="journal article" date="2011" name="Nature">
        <title>The Medicago genome provides insight into the evolution of rhizobial symbioses.</title>
        <authorList>
            <person name="Young N.D."/>
            <person name="Debelle F."/>
            <person name="Oldroyd G.E."/>
            <person name="Geurts R."/>
            <person name="Cannon S.B."/>
            <person name="Udvardi M.K."/>
            <person name="Benedito V.A."/>
            <person name="Mayer K.F."/>
            <person name="Gouzy J."/>
            <person name="Schoof H."/>
            <person name="Van de Peer Y."/>
            <person name="Proost S."/>
            <person name="Cook D.R."/>
            <person name="Meyers B.C."/>
            <person name="Spannagl M."/>
            <person name="Cheung F."/>
            <person name="De Mita S."/>
            <person name="Krishnakumar V."/>
            <person name="Gundlach H."/>
            <person name="Zhou S."/>
            <person name="Mudge J."/>
            <person name="Bharti A.K."/>
            <person name="Murray J.D."/>
            <person name="Naoumkina M.A."/>
            <person name="Rosen B."/>
            <person name="Silverstein K.A."/>
            <person name="Tang H."/>
            <person name="Rombauts S."/>
            <person name="Zhao P.X."/>
            <person name="Zhou P."/>
            <person name="Barbe V."/>
            <person name="Bardou P."/>
            <person name="Bechner M."/>
            <person name="Bellec A."/>
            <person name="Berger A."/>
            <person name="Berges H."/>
            <person name="Bidwell S."/>
            <person name="Bisseling T."/>
            <person name="Choisne N."/>
            <person name="Couloux A."/>
            <person name="Denny R."/>
            <person name="Deshpande S."/>
            <person name="Dai X."/>
            <person name="Doyle J.J."/>
            <person name="Dudez A.M."/>
            <person name="Farmer A.D."/>
            <person name="Fouteau S."/>
            <person name="Franken C."/>
            <person name="Gibelin C."/>
            <person name="Gish J."/>
            <person name="Goldstein S."/>
            <person name="Gonzalez A.J."/>
            <person name="Green P.J."/>
            <person name="Hallab A."/>
            <person name="Hartog M."/>
            <person name="Hua A."/>
            <person name="Humphray S.J."/>
            <person name="Jeong D.H."/>
            <person name="Jing Y."/>
            <person name="Jocker A."/>
            <person name="Kenton S.M."/>
            <person name="Kim D.J."/>
            <person name="Klee K."/>
            <person name="Lai H."/>
            <person name="Lang C."/>
            <person name="Lin S."/>
            <person name="Macmil S.L."/>
            <person name="Magdelenat G."/>
            <person name="Matthews L."/>
            <person name="McCorrison J."/>
            <person name="Monaghan E.L."/>
            <person name="Mun J.H."/>
            <person name="Najar F.Z."/>
            <person name="Nicholson C."/>
            <person name="Noirot C."/>
            <person name="O'Bleness M."/>
            <person name="Paule C.R."/>
            <person name="Poulain J."/>
            <person name="Prion F."/>
            <person name="Qin B."/>
            <person name="Qu C."/>
            <person name="Retzel E.F."/>
            <person name="Riddle C."/>
            <person name="Sallet E."/>
            <person name="Samain S."/>
            <person name="Samson N."/>
            <person name="Sanders I."/>
            <person name="Saurat O."/>
            <person name="Scarpelli C."/>
            <person name="Schiex T."/>
            <person name="Segurens B."/>
            <person name="Severin A.J."/>
            <person name="Sherrier D.J."/>
            <person name="Shi R."/>
            <person name="Sims S."/>
            <person name="Singer S.R."/>
            <person name="Sinharoy S."/>
            <person name="Sterck L."/>
            <person name="Viollet A."/>
            <person name="Wang B.B."/>
            <person name="Wang K."/>
            <person name="Wang M."/>
            <person name="Wang X."/>
            <person name="Warfsmann J."/>
            <person name="Weissenbach J."/>
            <person name="White D.D."/>
            <person name="White J.D."/>
            <person name="Wiley G.B."/>
            <person name="Wincker P."/>
            <person name="Xing Y."/>
            <person name="Yang L."/>
            <person name="Yao Z."/>
            <person name="Ying F."/>
            <person name="Zhai J."/>
            <person name="Zhou L."/>
            <person name="Zuber A."/>
            <person name="Denarie J."/>
            <person name="Dixon R.A."/>
            <person name="May G.D."/>
            <person name="Schwartz D.C."/>
            <person name="Rogers J."/>
            <person name="Quetier F."/>
            <person name="Town C.D."/>
            <person name="Roe B.A."/>
        </authorList>
    </citation>
    <scope>NUCLEOTIDE SEQUENCE [LARGE SCALE GENOMIC DNA]</scope>
    <source>
        <strain evidence="9">A17</strain>
        <strain evidence="10 11">cv. Jemalong A17</strain>
    </source>
</reference>
<reference evidence="9 11" key="2">
    <citation type="journal article" date="2014" name="BMC Genomics">
        <title>An improved genome release (version Mt4.0) for the model legume Medicago truncatula.</title>
        <authorList>
            <person name="Tang H."/>
            <person name="Krishnakumar V."/>
            <person name="Bidwell S."/>
            <person name="Rosen B."/>
            <person name="Chan A."/>
            <person name="Zhou S."/>
            <person name="Gentzbittel L."/>
            <person name="Childs K.L."/>
            <person name="Yandell M."/>
            <person name="Gundlach H."/>
            <person name="Mayer K.F."/>
            <person name="Schwartz D.C."/>
            <person name="Town C.D."/>
        </authorList>
    </citation>
    <scope>GENOME REANNOTATION</scope>
    <source>
        <strain evidence="9">A17</strain>
        <strain evidence="10 11">cv. Jemalong A17</strain>
    </source>
</reference>
<feature type="domain" description="RNA polymerase beta subunit protrusion" evidence="8">
    <location>
        <begin position="2"/>
        <end position="92"/>
    </location>
</feature>
<evidence type="ECO:0000256" key="5">
    <source>
        <dbReference type="ARBA" id="ARBA00022695"/>
    </source>
</evidence>
<dbReference type="AlphaFoldDB" id="A0A072VF90"/>
<dbReference type="PANTHER" id="PTHR20856">
    <property type="entry name" value="DNA-DIRECTED RNA POLYMERASE I SUBUNIT 2"/>
    <property type="match status" value="1"/>
</dbReference>
<dbReference type="Pfam" id="PF04563">
    <property type="entry name" value="RNA_pol_Rpb2_1"/>
    <property type="match status" value="1"/>
</dbReference>
<gene>
    <name evidence="9" type="ordered locus">MTR_1g022135</name>
</gene>
<evidence type="ECO:0000256" key="4">
    <source>
        <dbReference type="ARBA" id="ARBA00022679"/>
    </source>
</evidence>
<dbReference type="GO" id="GO:0003677">
    <property type="term" value="F:DNA binding"/>
    <property type="evidence" value="ECO:0007669"/>
    <property type="project" value="InterPro"/>
</dbReference>
<keyword evidence="4" id="KW-0808">Transferase</keyword>
<dbReference type="InterPro" id="IPR007644">
    <property type="entry name" value="RNA_pol_bsu_protrusion"/>
</dbReference>
<comment type="similarity">
    <text evidence="1">Belongs to the RNA polymerase beta chain family.</text>
</comment>
<dbReference type="SUPFAM" id="SSF64484">
    <property type="entry name" value="beta and beta-prime subunits of DNA dependent RNA-polymerase"/>
    <property type="match status" value="2"/>
</dbReference>
<dbReference type="Pfam" id="PF04560">
    <property type="entry name" value="RNA_pol_Rpb2_7"/>
    <property type="match status" value="1"/>
</dbReference>
<dbReference type="HOGENOM" id="CLU_931797_0_0_1"/>
<evidence type="ECO:0000256" key="6">
    <source>
        <dbReference type="ARBA" id="ARBA00023163"/>
    </source>
</evidence>
<name>A0A072VF90_MEDTR</name>
<evidence type="ECO:0000313" key="10">
    <source>
        <dbReference type="EnsemblPlants" id="KEH40118"/>
    </source>
</evidence>
<dbReference type="EC" id="2.7.7.6" evidence="2"/>
<evidence type="ECO:0000256" key="1">
    <source>
        <dbReference type="ARBA" id="ARBA00006835"/>
    </source>
</evidence>
<keyword evidence="6" id="KW-0804">Transcription</keyword>
<keyword evidence="5" id="KW-0548">Nucleotidyltransferase</keyword>
<dbReference type="GO" id="GO:0006351">
    <property type="term" value="P:DNA-templated transcription"/>
    <property type="evidence" value="ECO:0007669"/>
    <property type="project" value="InterPro"/>
</dbReference>
<feature type="domain" description="RNA polymerase Rpb2" evidence="7">
    <location>
        <begin position="232"/>
        <end position="294"/>
    </location>
</feature>
<evidence type="ECO:0000313" key="11">
    <source>
        <dbReference type="Proteomes" id="UP000002051"/>
    </source>
</evidence>
<dbReference type="InterPro" id="IPR007641">
    <property type="entry name" value="RNA_pol_Rpb2_7"/>
</dbReference>
<accession>A0A072VF90</accession>
<dbReference type="Proteomes" id="UP000002051">
    <property type="component" value="Unassembled WGS sequence"/>
</dbReference>
<organism evidence="9 11">
    <name type="scientific">Medicago truncatula</name>
    <name type="common">Barrel medic</name>
    <name type="synonym">Medicago tribuloides</name>
    <dbReference type="NCBI Taxonomy" id="3880"/>
    <lineage>
        <taxon>Eukaryota</taxon>
        <taxon>Viridiplantae</taxon>
        <taxon>Streptophyta</taxon>
        <taxon>Embryophyta</taxon>
        <taxon>Tracheophyta</taxon>
        <taxon>Spermatophyta</taxon>
        <taxon>Magnoliopsida</taxon>
        <taxon>eudicotyledons</taxon>
        <taxon>Gunneridae</taxon>
        <taxon>Pentapetalae</taxon>
        <taxon>rosids</taxon>
        <taxon>fabids</taxon>
        <taxon>Fabales</taxon>
        <taxon>Fabaceae</taxon>
        <taxon>Papilionoideae</taxon>
        <taxon>50 kb inversion clade</taxon>
        <taxon>NPAAA clade</taxon>
        <taxon>Hologalegina</taxon>
        <taxon>IRL clade</taxon>
        <taxon>Trifolieae</taxon>
        <taxon>Medicago</taxon>
    </lineage>
</organism>